<name>A0A813AUE9_9DINO</name>
<feature type="compositionally biased region" description="Low complexity" evidence="1">
    <location>
        <begin position="215"/>
        <end position="225"/>
    </location>
</feature>
<keyword evidence="4" id="KW-1185">Reference proteome</keyword>
<feature type="region of interest" description="Disordered" evidence="1">
    <location>
        <begin position="194"/>
        <end position="255"/>
    </location>
</feature>
<dbReference type="Pfam" id="PF07727">
    <property type="entry name" value="RVT_2"/>
    <property type="match status" value="1"/>
</dbReference>
<feature type="compositionally biased region" description="Basic and acidic residues" evidence="1">
    <location>
        <begin position="244"/>
        <end position="253"/>
    </location>
</feature>
<dbReference type="EMBL" id="CAJNJA010063761">
    <property type="protein sequence ID" value="CAE7880449.1"/>
    <property type="molecule type" value="Genomic_DNA"/>
</dbReference>
<feature type="region of interest" description="Disordered" evidence="1">
    <location>
        <begin position="325"/>
        <end position="345"/>
    </location>
</feature>
<dbReference type="OrthoDB" id="10381496at2759"/>
<gene>
    <name evidence="3" type="primary">RE2</name>
    <name evidence="3" type="ORF">SNEC2469_LOCUS28892</name>
</gene>
<sequence length="769" mass="85325">MSLACLAAFAAKNRTINKGGVSPMQAVTGRSTTIPGSLMQQISTGQMRYQYNQAMETNEALQRADRIRHGAIEAFHWLDAHTALRKALTSRSRPPTLEGIREGAVVYVYDPPVSRRGQARRLQDHSSWSGPGVIVCVERDTPVPQRVWVRLRGRVKAFPLEKIRLATLDEVASAQFVNEALKEVETELQGGQMLVDAGDEPPKDAAPPRQGKPTGAGDSSSSSDTSDTDGGEAARPSADPQAEEQERRAKLLDDVPMAMRNWADRRKSEQAALDDPHAWDFAKKQKVFEKLAQSLEPPSVLEEAQIRDHLTSIYSKFKEVKKALKPKPGGRTRGGGKAGTRAEAGRHASGVMLVEDDVDVGRWLRPGEYEALLSDTLGHWTLWSAPSKSAGVAGLQEVSVRMQHEEEGALEEGVTEVKTGKARIEYRWKDLDDSWKAAFVPALKKAVGVYLEHNGIRGVPTGKVLDPKRVLSSRFVLTNKGEEELSAAELKARWIFGGHKDPDAGLYATSAPTASTLAHNLLNFVAVQLGWTVHYEDVSSAFLQGKDLPRAEKVFVRVPHGYPQEVLDYLVEGLGGGDLRDDVVELTKAGFGLPESPRLWYLEYKDTIEDIGLGELTLVPGLFRAFHADGSLRAMASIHVDDTRYAGDSTSAVLWDLLHQRLKFGKMRKATDGWQKFCGRWERQDGDGHGMQISMQEYIKTIPMVKGRPPVFDVNFTGVFNFGFRADFYVNFWGVFNVGFRTDFYVNFWGAFNVGFRADFYVNFWGAFN</sequence>
<evidence type="ECO:0000259" key="2">
    <source>
        <dbReference type="Pfam" id="PF07727"/>
    </source>
</evidence>
<evidence type="ECO:0000256" key="1">
    <source>
        <dbReference type="SAM" id="MobiDB-lite"/>
    </source>
</evidence>
<dbReference type="Proteomes" id="UP000601435">
    <property type="component" value="Unassembled WGS sequence"/>
</dbReference>
<dbReference type="InterPro" id="IPR013103">
    <property type="entry name" value="RVT_2"/>
</dbReference>
<evidence type="ECO:0000313" key="4">
    <source>
        <dbReference type="Proteomes" id="UP000601435"/>
    </source>
</evidence>
<organism evidence="3 4">
    <name type="scientific">Symbiodinium necroappetens</name>
    <dbReference type="NCBI Taxonomy" id="1628268"/>
    <lineage>
        <taxon>Eukaryota</taxon>
        <taxon>Sar</taxon>
        <taxon>Alveolata</taxon>
        <taxon>Dinophyceae</taxon>
        <taxon>Suessiales</taxon>
        <taxon>Symbiodiniaceae</taxon>
        <taxon>Symbiodinium</taxon>
    </lineage>
</organism>
<proteinExistence type="predicted"/>
<protein>
    <submittedName>
        <fullName evidence="3">RE2 protein</fullName>
    </submittedName>
</protein>
<reference evidence="3" key="1">
    <citation type="submission" date="2021-02" db="EMBL/GenBank/DDBJ databases">
        <authorList>
            <person name="Dougan E. K."/>
            <person name="Rhodes N."/>
            <person name="Thang M."/>
            <person name="Chan C."/>
        </authorList>
    </citation>
    <scope>NUCLEOTIDE SEQUENCE</scope>
</reference>
<dbReference type="AlphaFoldDB" id="A0A813AUE9"/>
<feature type="non-terminal residue" evidence="3">
    <location>
        <position position="769"/>
    </location>
</feature>
<comment type="caution">
    <text evidence="3">The sequence shown here is derived from an EMBL/GenBank/DDBJ whole genome shotgun (WGS) entry which is preliminary data.</text>
</comment>
<accession>A0A813AUE9</accession>
<feature type="domain" description="Reverse transcriptase Ty1/copia-type" evidence="2">
    <location>
        <begin position="468"/>
        <end position="701"/>
    </location>
</feature>
<evidence type="ECO:0000313" key="3">
    <source>
        <dbReference type="EMBL" id="CAE7880449.1"/>
    </source>
</evidence>